<keyword evidence="1 3" id="KW-0808">Transferase</keyword>
<evidence type="ECO:0000259" key="2">
    <source>
        <dbReference type="Pfam" id="PF00696"/>
    </source>
</evidence>
<sequence length="215" mass="22166">MLRCDCETVNAQDATLFADLDVLRDEGIGTVIVAPDAPSARTFVMRMNLSQNRAVGVTGADGALLPHAAGGVGAVQPEVLLALLEAGFVPIVEPIAYAPIAAREESVEADDVARAIGIALRASRAIFFHRAGSIANPITNDPIPELTAAEALAFADDERFAPDLRATMRAAARGVRGGIGAAAICDGRIAHAAVIELLTEQHVGTRVTGGVVLAA</sequence>
<dbReference type="SUPFAM" id="SSF53633">
    <property type="entry name" value="Carbamate kinase-like"/>
    <property type="match status" value="1"/>
</dbReference>
<reference evidence="3" key="1">
    <citation type="submission" date="2009-10" db="EMBL/GenBank/DDBJ databases">
        <title>Diversity of trophic interactions inside an arsenic-rich microbial ecosystem.</title>
        <authorList>
            <person name="Bertin P.N."/>
            <person name="Heinrich-Salmeron A."/>
            <person name="Pelletier E."/>
            <person name="Goulhen-Chollet F."/>
            <person name="Arsene-Ploetze F."/>
            <person name="Gallien S."/>
            <person name="Calteau A."/>
            <person name="Vallenet D."/>
            <person name="Casiot C."/>
            <person name="Chane-Woon-Ming B."/>
            <person name="Giloteaux L."/>
            <person name="Barakat M."/>
            <person name="Bonnefoy V."/>
            <person name="Bruneel O."/>
            <person name="Chandler M."/>
            <person name="Cleiss J."/>
            <person name="Duran R."/>
            <person name="Elbaz-Poulichet F."/>
            <person name="Fonknechten N."/>
            <person name="Lauga B."/>
            <person name="Mornico D."/>
            <person name="Ortet P."/>
            <person name="Schaeffer C."/>
            <person name="Siguier P."/>
            <person name="Alexander Thil Smith A."/>
            <person name="Van Dorsselaer A."/>
            <person name="Weissenbach J."/>
            <person name="Medigue C."/>
            <person name="Le Paslier D."/>
        </authorList>
    </citation>
    <scope>NUCLEOTIDE SEQUENCE</scope>
</reference>
<feature type="domain" description="Aspartate/glutamate/uridylate kinase" evidence="2">
    <location>
        <begin position="50"/>
        <end position="173"/>
    </location>
</feature>
<dbReference type="GO" id="GO:0003991">
    <property type="term" value="F:acetylglutamate kinase activity"/>
    <property type="evidence" value="ECO:0007669"/>
    <property type="project" value="UniProtKB-EC"/>
</dbReference>
<dbReference type="GO" id="GO:0006526">
    <property type="term" value="P:L-arginine biosynthetic process"/>
    <property type="evidence" value="ECO:0007669"/>
    <property type="project" value="TreeGrafter"/>
</dbReference>
<dbReference type="Gene3D" id="3.40.1160.10">
    <property type="entry name" value="Acetylglutamate kinase-like"/>
    <property type="match status" value="1"/>
</dbReference>
<dbReference type="EC" id="2.7.2.8" evidence="3"/>
<dbReference type="AlphaFoldDB" id="E6PEN2"/>
<evidence type="ECO:0000313" key="3">
    <source>
        <dbReference type="EMBL" id="CBH74917.1"/>
    </source>
</evidence>
<comment type="caution">
    <text evidence="3">The sequence shown here is derived from an EMBL/GenBank/DDBJ whole genome shotgun (WGS) entry which is preliminary data.</text>
</comment>
<protein>
    <submittedName>
        <fullName evidence="3">Putative Acetylglutamate kinase</fullName>
        <ecNumber evidence="3">2.7.2.8</ecNumber>
    </submittedName>
</protein>
<accession>E6PEN2</accession>
<dbReference type="Pfam" id="PF00696">
    <property type="entry name" value="AA_kinase"/>
    <property type="match status" value="1"/>
</dbReference>
<dbReference type="InterPro" id="IPR036393">
    <property type="entry name" value="AceGlu_kinase-like_sf"/>
</dbReference>
<dbReference type="InterPro" id="IPR001048">
    <property type="entry name" value="Asp/Glu/Uridylate_kinase"/>
</dbReference>
<keyword evidence="3" id="KW-0418">Kinase</keyword>
<dbReference type="EMBL" id="CABL01000005">
    <property type="protein sequence ID" value="CBH74917.1"/>
    <property type="molecule type" value="Genomic_DNA"/>
</dbReference>
<evidence type="ECO:0000256" key="1">
    <source>
        <dbReference type="ARBA" id="ARBA00022679"/>
    </source>
</evidence>
<gene>
    <name evidence="3" type="ORF">CARN1_0092</name>
</gene>
<name>E6PEN2_9ZZZZ</name>
<proteinExistence type="predicted"/>
<organism evidence="3">
    <name type="scientific">mine drainage metagenome</name>
    <dbReference type="NCBI Taxonomy" id="410659"/>
    <lineage>
        <taxon>unclassified sequences</taxon>
        <taxon>metagenomes</taxon>
        <taxon>ecological metagenomes</taxon>
    </lineage>
</organism>
<dbReference type="PANTHER" id="PTHR23342:SF0">
    <property type="entry name" value="N-ACETYLGLUTAMATE SYNTHASE, MITOCHONDRIAL"/>
    <property type="match status" value="1"/>
</dbReference>
<dbReference type="PANTHER" id="PTHR23342">
    <property type="entry name" value="N-ACETYLGLUTAMATE SYNTHASE"/>
    <property type="match status" value="1"/>
</dbReference>